<comment type="caution">
    <text evidence="4">The sequence shown here is derived from an EMBL/GenBank/DDBJ whole genome shotgun (WGS) entry which is preliminary data.</text>
</comment>
<dbReference type="InterPro" id="IPR050832">
    <property type="entry name" value="Bact_Acetyltransf"/>
</dbReference>
<evidence type="ECO:0000256" key="1">
    <source>
        <dbReference type="ARBA" id="ARBA00022679"/>
    </source>
</evidence>
<dbReference type="SUPFAM" id="SSF55729">
    <property type="entry name" value="Acyl-CoA N-acyltransferases (Nat)"/>
    <property type="match status" value="1"/>
</dbReference>
<dbReference type="EMBL" id="VIGH01000005">
    <property type="protein sequence ID" value="TQF68600.1"/>
    <property type="molecule type" value="Genomic_DNA"/>
</dbReference>
<keyword evidence="2" id="KW-0012">Acyltransferase</keyword>
<dbReference type="Proteomes" id="UP000316256">
    <property type="component" value="Unassembled WGS sequence"/>
</dbReference>
<keyword evidence="5" id="KW-1185">Reference proteome</keyword>
<dbReference type="Pfam" id="PF00583">
    <property type="entry name" value="Acetyltransf_1"/>
    <property type="match status" value="1"/>
</dbReference>
<evidence type="ECO:0000313" key="4">
    <source>
        <dbReference type="EMBL" id="TQF68600.1"/>
    </source>
</evidence>
<keyword evidence="1 4" id="KW-0808">Transferase</keyword>
<dbReference type="RefSeq" id="WP_142099714.1">
    <property type="nucleotide sequence ID" value="NZ_VIGH01000005.1"/>
</dbReference>
<dbReference type="Gene3D" id="3.40.630.30">
    <property type="match status" value="1"/>
</dbReference>
<dbReference type="GO" id="GO:0016747">
    <property type="term" value="F:acyltransferase activity, transferring groups other than amino-acyl groups"/>
    <property type="evidence" value="ECO:0007669"/>
    <property type="project" value="InterPro"/>
</dbReference>
<dbReference type="OrthoDB" id="5243635at2"/>
<dbReference type="AlphaFoldDB" id="A0A541B8G0"/>
<reference evidence="4 5" key="1">
    <citation type="submission" date="2019-06" db="EMBL/GenBank/DDBJ databases">
        <title>Rhodococcus spaelei sp. nov., isolated from a cave.</title>
        <authorList>
            <person name="Lee S.D."/>
        </authorList>
    </citation>
    <scope>NUCLEOTIDE SEQUENCE [LARGE SCALE GENOMIC DNA]</scope>
    <source>
        <strain evidence="4 5">C9-5</strain>
    </source>
</reference>
<dbReference type="PANTHER" id="PTHR43877">
    <property type="entry name" value="AMINOALKYLPHOSPHONATE N-ACETYLTRANSFERASE-RELATED-RELATED"/>
    <property type="match status" value="1"/>
</dbReference>
<dbReference type="CDD" id="cd04301">
    <property type="entry name" value="NAT_SF"/>
    <property type="match status" value="1"/>
</dbReference>
<feature type="domain" description="N-acetyltransferase" evidence="3">
    <location>
        <begin position="2"/>
        <end position="175"/>
    </location>
</feature>
<protein>
    <submittedName>
        <fullName evidence="4">GNAT family N-acetyltransferase</fullName>
    </submittedName>
</protein>
<accession>A0A541B8G0</accession>
<dbReference type="PROSITE" id="PS51186">
    <property type="entry name" value="GNAT"/>
    <property type="match status" value="1"/>
</dbReference>
<dbReference type="InterPro" id="IPR016181">
    <property type="entry name" value="Acyl_CoA_acyltransferase"/>
</dbReference>
<evidence type="ECO:0000256" key="2">
    <source>
        <dbReference type="ARBA" id="ARBA00023315"/>
    </source>
</evidence>
<evidence type="ECO:0000313" key="5">
    <source>
        <dbReference type="Proteomes" id="UP000316256"/>
    </source>
</evidence>
<evidence type="ECO:0000259" key="3">
    <source>
        <dbReference type="PROSITE" id="PS51186"/>
    </source>
</evidence>
<name>A0A541B8G0_9NOCA</name>
<gene>
    <name evidence="4" type="ORF">FK531_12325</name>
</gene>
<dbReference type="InterPro" id="IPR000182">
    <property type="entry name" value="GNAT_dom"/>
</dbReference>
<organism evidence="4 5">
    <name type="scientific">Rhodococcus spelaei</name>
    <dbReference type="NCBI Taxonomy" id="2546320"/>
    <lineage>
        <taxon>Bacteria</taxon>
        <taxon>Bacillati</taxon>
        <taxon>Actinomycetota</taxon>
        <taxon>Actinomycetes</taxon>
        <taxon>Mycobacteriales</taxon>
        <taxon>Nocardiaceae</taxon>
        <taxon>Rhodococcus</taxon>
    </lineage>
</organism>
<sequence>MTTLRTARPGDALAVARVHVRAWQAGYRGLLSAEYLDGLSAEDRARRYTFDESDPGRPLTTVAVNASGDISGFVTTGSAPADAEPGTGTGTGTAEVMALHVDPDSWGTGVGRALMSAGRAGLIRRGYAEAVLWVLAGNLRAERLYRSDGWRPDGPRRHEVVWGVDVDEVRFRRTL</sequence>
<proteinExistence type="predicted"/>